<feature type="transmembrane region" description="Helical" evidence="1">
    <location>
        <begin position="78"/>
        <end position="102"/>
    </location>
</feature>
<feature type="transmembrane region" description="Helical" evidence="1">
    <location>
        <begin position="49"/>
        <end position="66"/>
    </location>
</feature>
<feature type="transmembrane region" description="Helical" evidence="1">
    <location>
        <begin position="114"/>
        <end position="134"/>
    </location>
</feature>
<dbReference type="RefSeq" id="WP_114826972.1">
    <property type="nucleotide sequence ID" value="NZ_QQSY01000011.1"/>
</dbReference>
<proteinExistence type="predicted"/>
<dbReference type="AlphaFoldDB" id="A0A370K2D9"/>
<comment type="caution">
    <text evidence="2">The sequence shown here is derived from an EMBL/GenBank/DDBJ whole genome shotgun (WGS) entry which is preliminary data.</text>
</comment>
<keyword evidence="1" id="KW-0472">Membrane</keyword>
<evidence type="ECO:0000313" key="2">
    <source>
        <dbReference type="EMBL" id="RDI96826.1"/>
    </source>
</evidence>
<accession>A0A370K2D9</accession>
<protein>
    <submittedName>
        <fullName evidence="2">Uncharacterized protein</fullName>
    </submittedName>
</protein>
<feature type="transmembrane region" description="Helical" evidence="1">
    <location>
        <begin position="12"/>
        <end position="37"/>
    </location>
</feature>
<name>A0A370K2D9_9GAMM</name>
<keyword evidence="1" id="KW-0812">Transmembrane</keyword>
<sequence length="176" mass="19056">MSSSEIVRPKATGVYVTALYIILILFSLLGGVAFTYWLSGLHTIPTAKLLNIAGIAYGLIGVLILSEAIVRSERVRQFLVVWVGTALLWVHTGLAFGVFAGANIVTFVGRPSAHAAYGFSLTMFVWAMWTCGVVDGTVTNPLTPQLRAMPERHQRLGLILLVTGLVLQLVAAIRDF</sequence>
<dbReference type="EMBL" id="QQSY01000011">
    <property type="protein sequence ID" value="RDI96826.1"/>
    <property type="molecule type" value="Genomic_DNA"/>
</dbReference>
<feature type="transmembrane region" description="Helical" evidence="1">
    <location>
        <begin position="155"/>
        <end position="173"/>
    </location>
</feature>
<organism evidence="2 3">
    <name type="scientific">Dyella solisilvae</name>
    <dbReference type="NCBI Taxonomy" id="1920168"/>
    <lineage>
        <taxon>Bacteria</taxon>
        <taxon>Pseudomonadati</taxon>
        <taxon>Pseudomonadota</taxon>
        <taxon>Gammaproteobacteria</taxon>
        <taxon>Lysobacterales</taxon>
        <taxon>Rhodanobacteraceae</taxon>
        <taxon>Dyella</taxon>
    </lineage>
</organism>
<gene>
    <name evidence="2" type="ORF">DVT68_19935</name>
</gene>
<evidence type="ECO:0000313" key="3">
    <source>
        <dbReference type="Proteomes" id="UP000254711"/>
    </source>
</evidence>
<reference evidence="2 3" key="1">
    <citation type="submission" date="2018-07" db="EMBL/GenBank/DDBJ databases">
        <title>Dyella solisilvae sp. nov., isolated from the pine and broad-leaved mixed forest soil.</title>
        <authorList>
            <person name="Gao Z."/>
            <person name="Qiu L."/>
        </authorList>
    </citation>
    <scope>NUCLEOTIDE SEQUENCE [LARGE SCALE GENOMIC DNA]</scope>
    <source>
        <strain evidence="2 3">DHG54</strain>
    </source>
</reference>
<evidence type="ECO:0000256" key="1">
    <source>
        <dbReference type="SAM" id="Phobius"/>
    </source>
</evidence>
<keyword evidence="3" id="KW-1185">Reference proteome</keyword>
<keyword evidence="1" id="KW-1133">Transmembrane helix</keyword>
<dbReference type="Proteomes" id="UP000254711">
    <property type="component" value="Unassembled WGS sequence"/>
</dbReference>